<evidence type="ECO:0000256" key="11">
    <source>
        <dbReference type="ARBA" id="ARBA00022982"/>
    </source>
</evidence>
<dbReference type="PANTHER" id="PTHR19271:SF16">
    <property type="entry name" value="CYTOCHROME B"/>
    <property type="match status" value="1"/>
</dbReference>
<keyword evidence="10" id="KW-0999">Mitochondrion inner membrane</keyword>
<keyword evidence="12 20" id="KW-1133">Transmembrane helix</keyword>
<feature type="transmembrane region" description="Helical" evidence="20">
    <location>
        <begin position="287"/>
        <end position="307"/>
    </location>
</feature>
<evidence type="ECO:0000256" key="2">
    <source>
        <dbReference type="ARBA" id="ARBA00004448"/>
    </source>
</evidence>
<evidence type="ECO:0000256" key="14">
    <source>
        <dbReference type="ARBA" id="ARBA00023075"/>
    </source>
</evidence>
<comment type="cofactor">
    <cofactor evidence="19">
        <name>heme</name>
        <dbReference type="ChEBI" id="CHEBI:30413"/>
    </cofactor>
    <text evidence="19">Binds 2 heme groups non-covalently.</text>
</comment>
<evidence type="ECO:0000256" key="13">
    <source>
        <dbReference type="ARBA" id="ARBA00023004"/>
    </source>
</evidence>
<name>D7SGK1_9TELE</name>
<comment type="function">
    <text evidence="1 20">Component of the ubiquinol-cytochrome c reductase complex (complex III or cytochrome b-c1 complex) that is part of the mitochondrial respiratory chain. The b-c1 complex mediates electron transfer from ubiquinol to cytochrome c. Contributes to the generation of a proton gradient across the mitochondrial membrane that is then used for ATP synthesis.</text>
</comment>
<comment type="cofactor">
    <cofactor evidence="20">
        <name>heme b</name>
        <dbReference type="ChEBI" id="CHEBI:60344"/>
    </cofactor>
    <text evidence="20">Binds 2 heme groups non-covalently.</text>
</comment>
<comment type="similarity">
    <text evidence="17 20">Belongs to the cytochrome b family.</text>
</comment>
<dbReference type="EMBL" id="AM398435">
    <property type="protein sequence ID" value="CAL39155.2"/>
    <property type="molecule type" value="Genomic_DNA"/>
</dbReference>
<dbReference type="GO" id="GO:0008121">
    <property type="term" value="F:quinol-cytochrome-c reductase activity"/>
    <property type="evidence" value="ECO:0007669"/>
    <property type="project" value="InterPro"/>
</dbReference>
<keyword evidence="13 19" id="KW-0408">Iron</keyword>
<evidence type="ECO:0000256" key="19">
    <source>
        <dbReference type="PIRSR" id="PIRSR038885-2"/>
    </source>
</evidence>
<keyword evidence="16 20" id="KW-0472">Membrane</keyword>
<dbReference type="RefSeq" id="YP_003734416.1">
    <property type="nucleotide sequence ID" value="NC_014261.1"/>
</dbReference>
<dbReference type="CDD" id="cd00290">
    <property type="entry name" value="cytochrome_b_C"/>
    <property type="match status" value="1"/>
</dbReference>
<feature type="transmembrane region" description="Helical" evidence="20">
    <location>
        <begin position="319"/>
        <end position="340"/>
    </location>
</feature>
<evidence type="ECO:0000259" key="21">
    <source>
        <dbReference type="PROSITE" id="PS51002"/>
    </source>
</evidence>
<gene>
    <name evidence="23" type="primary">Cytb</name>
</gene>
<feature type="transmembrane region" description="Helical" evidence="20">
    <location>
        <begin position="29"/>
        <end position="55"/>
    </location>
</feature>
<dbReference type="PROSITE" id="PS51002">
    <property type="entry name" value="CYTB_NTER"/>
    <property type="match status" value="1"/>
</dbReference>
<evidence type="ECO:0000256" key="15">
    <source>
        <dbReference type="ARBA" id="ARBA00023128"/>
    </source>
</evidence>
<evidence type="ECO:0000256" key="17">
    <source>
        <dbReference type="ARBA" id="ARBA00061233"/>
    </source>
</evidence>
<feature type="transmembrane region" description="Helical" evidence="20">
    <location>
        <begin position="346"/>
        <end position="371"/>
    </location>
</feature>
<dbReference type="GO" id="GO:0005743">
    <property type="term" value="C:mitochondrial inner membrane"/>
    <property type="evidence" value="ECO:0007669"/>
    <property type="project" value="UniProtKB-SubCell"/>
</dbReference>
<feature type="domain" description="Cytochrome b/b6 N-terminal region profile" evidence="21">
    <location>
        <begin position="1"/>
        <end position="208"/>
    </location>
</feature>
<dbReference type="InterPro" id="IPR036150">
    <property type="entry name" value="Cyt_b/b6_C_sf"/>
</dbReference>
<dbReference type="GO" id="GO:0045275">
    <property type="term" value="C:respiratory chain complex III"/>
    <property type="evidence" value="ECO:0007669"/>
    <property type="project" value="InterPro"/>
</dbReference>
<accession>D7SGK1</accession>
<keyword evidence="14" id="KW-0830">Ubiquinone</keyword>
<evidence type="ECO:0000256" key="12">
    <source>
        <dbReference type="ARBA" id="ARBA00022989"/>
    </source>
</evidence>
<sequence>MVTRKTHPLFKIINNALIDLPAPSNISAWWNFGSLLLLCLMMQILTGLFLAMHYTSDISTAFSSVVHICRDVNYGWLIRNIHANGASFFFICIYLHIGRGLYYGSYLYKETWNIGVVLLLLVMMTAFVGYVLPWGQMSFWGATVVTNLLSAVPYMGDALVQWIWGGFSVDNATLTRFFAFHFILPFAIVAATLLHALFLHETGSNNPAGLNSDTDKISFHPYFSYKDLLGFIMLLTALTALALFSPNLLGDPENFTPANPLVTPPHIKPEWYFLFAYAILRSIPNKLGGVLALLLSILVLMTVPLLHTSKQQGLTFRPLTQLLFWTLVADVMILTWIGGMPVEHPFVIIGQVASVLYFSLFLILNPLAGLLENKYMNFN</sequence>
<evidence type="ECO:0000256" key="16">
    <source>
        <dbReference type="ARBA" id="ARBA00023136"/>
    </source>
</evidence>
<dbReference type="InterPro" id="IPR030689">
    <property type="entry name" value="Cytochrome_b"/>
</dbReference>
<evidence type="ECO:0000256" key="6">
    <source>
        <dbReference type="ARBA" id="ARBA00022617"/>
    </source>
</evidence>
<protein>
    <recommendedName>
        <fullName evidence="4 20">Cytochrome b</fullName>
    </recommendedName>
</protein>
<keyword evidence="6 19" id="KW-0349">Heme</keyword>
<dbReference type="Gene3D" id="1.20.810.10">
    <property type="entry name" value="Cytochrome Bc1 Complex, Chain C"/>
    <property type="match status" value="1"/>
</dbReference>
<dbReference type="AlphaFoldDB" id="D7SGK1"/>
<evidence type="ECO:0000256" key="20">
    <source>
        <dbReference type="RuleBase" id="RU362117"/>
    </source>
</evidence>
<feature type="binding site" description="axial binding residue" evidence="19">
    <location>
        <position position="82"/>
    </location>
    <ligand>
        <name>heme b</name>
        <dbReference type="ChEBI" id="CHEBI:60344"/>
        <label>b562</label>
    </ligand>
    <ligandPart>
        <name>Fe</name>
        <dbReference type="ChEBI" id="CHEBI:18248"/>
    </ligandPart>
</feature>
<feature type="transmembrane region" description="Helical" evidence="20">
    <location>
        <begin position="177"/>
        <end position="199"/>
    </location>
</feature>
<feature type="binding site" evidence="18">
    <location>
        <position position="200"/>
    </location>
    <ligand>
        <name>a ubiquinone</name>
        <dbReference type="ChEBI" id="CHEBI:16389"/>
    </ligand>
</feature>
<dbReference type="InterPro" id="IPR048260">
    <property type="entry name" value="Cytochrome_b_C_euk/bac"/>
</dbReference>
<evidence type="ECO:0000256" key="4">
    <source>
        <dbReference type="ARBA" id="ARBA00013531"/>
    </source>
</evidence>
<evidence type="ECO:0000256" key="8">
    <source>
        <dbReference type="ARBA" id="ARBA00022692"/>
    </source>
</evidence>
<dbReference type="InterPro" id="IPR027387">
    <property type="entry name" value="Cytb/b6-like_sf"/>
</dbReference>
<dbReference type="Pfam" id="PF00033">
    <property type="entry name" value="Cytochrome_B"/>
    <property type="match status" value="1"/>
</dbReference>
<reference evidence="23" key="1">
    <citation type="journal article" date="2011" name="J Biol Res (Thessalon)">
        <title>The mitochondrial genome of the European catfish Silurus glanis (Siluriformes, Siluridae).</title>
        <authorList>
            <person name="Vittas S."/>
            <person name="Drosopoulou E."/>
            <person name="Kappas I."/>
            <person name="Pantzartzi C.N."/>
            <person name="Scouras Z.G."/>
        </authorList>
    </citation>
    <scope>NUCLEOTIDE SEQUENCE</scope>
    <source>
        <tissue evidence="23">Muscle and liver</tissue>
    </source>
</reference>
<comment type="subunit">
    <text evidence="3">The cytochrome bc1 complex contains 3 respiratory subunits (MT-CYB, CYC1 and UQCRFS1), 2 core proteins (UQCRC1 and UQCRC2) and probably 6 low-molecular weight proteins.</text>
</comment>
<dbReference type="CTD" id="4519"/>
<feature type="binding site" description="axial binding residue" evidence="19">
    <location>
        <position position="181"/>
    </location>
    <ligand>
        <name>heme b</name>
        <dbReference type="ChEBI" id="CHEBI:60344"/>
        <label>b562</label>
    </ligand>
    <ligandPart>
        <name>Fe</name>
        <dbReference type="ChEBI" id="CHEBI:18248"/>
    </ligandPart>
</feature>
<feature type="domain" description="Cytochrome b/b6 C-terminal region profile" evidence="22">
    <location>
        <begin position="209"/>
        <end position="379"/>
    </location>
</feature>
<geneLocation type="mitochondrion" evidence="23"/>
<comment type="subcellular location">
    <subcellularLocation>
        <location evidence="2">Mitochondrion inner membrane</location>
        <topology evidence="2">Multi-pass membrane protein</topology>
    </subcellularLocation>
</comment>
<dbReference type="InterPro" id="IPR016174">
    <property type="entry name" value="Di-haem_cyt_TM"/>
</dbReference>
<keyword evidence="5 20" id="KW-0813">Transport</keyword>
<feature type="transmembrane region" description="Helical" evidence="20">
    <location>
        <begin position="228"/>
        <end position="249"/>
    </location>
</feature>
<dbReference type="GO" id="GO:0046872">
    <property type="term" value="F:metal ion binding"/>
    <property type="evidence" value="ECO:0007669"/>
    <property type="project" value="UniProtKB-UniRule"/>
</dbReference>
<proteinExistence type="inferred from homology"/>
<dbReference type="SMR" id="D7SGK1"/>
<evidence type="ECO:0000256" key="1">
    <source>
        <dbReference type="ARBA" id="ARBA00002566"/>
    </source>
</evidence>
<evidence type="ECO:0000256" key="5">
    <source>
        <dbReference type="ARBA" id="ARBA00022448"/>
    </source>
</evidence>
<evidence type="ECO:0000313" key="23">
    <source>
        <dbReference type="EMBL" id="CAL39155.2"/>
    </source>
</evidence>
<dbReference type="InterPro" id="IPR005798">
    <property type="entry name" value="Cyt_b/b6_C"/>
</dbReference>
<evidence type="ECO:0000256" key="10">
    <source>
        <dbReference type="ARBA" id="ARBA00022792"/>
    </source>
</evidence>
<dbReference type="CDD" id="cd00284">
    <property type="entry name" value="Cytochrome_b_N"/>
    <property type="match status" value="1"/>
</dbReference>
<evidence type="ECO:0000256" key="9">
    <source>
        <dbReference type="ARBA" id="ARBA00022723"/>
    </source>
</evidence>
<keyword evidence="7 20" id="KW-0679">Respiratory chain</keyword>
<keyword evidence="11 20" id="KW-0249">Electron transport</keyword>
<keyword evidence="8 20" id="KW-0812">Transmembrane</keyword>
<evidence type="ECO:0000256" key="7">
    <source>
        <dbReference type="ARBA" id="ARBA00022660"/>
    </source>
</evidence>
<dbReference type="Pfam" id="PF00032">
    <property type="entry name" value="Cytochrom_B_C"/>
    <property type="match status" value="1"/>
</dbReference>
<dbReference type="InterPro" id="IPR048259">
    <property type="entry name" value="Cytochrome_b_N_euk/bac"/>
</dbReference>
<dbReference type="SUPFAM" id="SSF81342">
    <property type="entry name" value="Transmembrane di-heme cytochromes"/>
    <property type="match status" value="1"/>
</dbReference>
<keyword evidence="15 20" id="KW-0496">Mitochondrion</keyword>
<feature type="binding site" description="axial binding residue" evidence="19">
    <location>
        <position position="96"/>
    </location>
    <ligand>
        <name>heme b</name>
        <dbReference type="ChEBI" id="CHEBI:60344"/>
        <label>b566</label>
    </ligand>
    <ligandPart>
        <name>Fe</name>
        <dbReference type="ChEBI" id="CHEBI:18248"/>
    </ligandPart>
</feature>
<evidence type="ECO:0000256" key="18">
    <source>
        <dbReference type="PIRSR" id="PIRSR038885-1"/>
    </source>
</evidence>
<dbReference type="FunFam" id="1.20.810.10:FF:000002">
    <property type="entry name" value="Cytochrome b"/>
    <property type="match status" value="1"/>
</dbReference>
<evidence type="ECO:0000256" key="3">
    <source>
        <dbReference type="ARBA" id="ARBA00011660"/>
    </source>
</evidence>
<organism evidence="23">
    <name type="scientific">Silurus glanis</name>
    <name type="common">European catfish</name>
    <dbReference type="NCBI Taxonomy" id="94993"/>
    <lineage>
        <taxon>Eukaryota</taxon>
        <taxon>Metazoa</taxon>
        <taxon>Chordata</taxon>
        <taxon>Craniata</taxon>
        <taxon>Vertebrata</taxon>
        <taxon>Euteleostomi</taxon>
        <taxon>Actinopterygii</taxon>
        <taxon>Neopterygii</taxon>
        <taxon>Teleostei</taxon>
        <taxon>Ostariophysi</taxon>
        <taxon>Siluriformes</taxon>
        <taxon>Siluridae</taxon>
        <taxon>Silurus</taxon>
    </lineage>
</organism>
<evidence type="ECO:0000259" key="22">
    <source>
        <dbReference type="PROSITE" id="PS51003"/>
    </source>
</evidence>
<feature type="transmembrane region" description="Helical" evidence="20">
    <location>
        <begin position="112"/>
        <end position="132"/>
    </location>
</feature>
<dbReference type="PANTHER" id="PTHR19271">
    <property type="entry name" value="CYTOCHROME B"/>
    <property type="match status" value="1"/>
</dbReference>
<dbReference type="GeneID" id="9384751"/>
<dbReference type="GO" id="GO:0016491">
    <property type="term" value="F:oxidoreductase activity"/>
    <property type="evidence" value="ECO:0007669"/>
    <property type="project" value="UniProtKB-UniRule"/>
</dbReference>
<feature type="transmembrane region" description="Helical" evidence="20">
    <location>
        <begin position="76"/>
        <end position="97"/>
    </location>
</feature>
<keyword evidence="9 19" id="KW-0479">Metal-binding</keyword>
<dbReference type="PIRSF" id="PIRSF038885">
    <property type="entry name" value="COB"/>
    <property type="match status" value="1"/>
</dbReference>
<feature type="binding site" description="axial binding residue" evidence="19">
    <location>
        <position position="195"/>
    </location>
    <ligand>
        <name>heme b</name>
        <dbReference type="ChEBI" id="CHEBI:60344"/>
        <label>b566</label>
    </ligand>
    <ligandPart>
        <name>Fe</name>
        <dbReference type="ChEBI" id="CHEBI:18248"/>
    </ligandPart>
</feature>
<feature type="transmembrane region" description="Helical" evidence="20">
    <location>
        <begin position="144"/>
        <end position="165"/>
    </location>
</feature>
<dbReference type="GO" id="GO:0006122">
    <property type="term" value="P:mitochondrial electron transport, ubiquinol to cytochrome c"/>
    <property type="evidence" value="ECO:0007669"/>
    <property type="project" value="TreeGrafter"/>
</dbReference>
<dbReference type="SUPFAM" id="SSF81648">
    <property type="entry name" value="a domain/subunit of cytochrome bc1 complex (Ubiquinol-cytochrome c reductase)"/>
    <property type="match status" value="1"/>
</dbReference>
<dbReference type="PROSITE" id="PS51003">
    <property type="entry name" value="CYTB_CTER"/>
    <property type="match status" value="1"/>
</dbReference>
<dbReference type="InterPro" id="IPR005797">
    <property type="entry name" value="Cyt_b/b6_N"/>
</dbReference>